<dbReference type="GO" id="GO:0000166">
    <property type="term" value="F:nucleotide binding"/>
    <property type="evidence" value="ECO:0007669"/>
    <property type="project" value="UniProtKB-KW"/>
</dbReference>
<dbReference type="SUPFAM" id="SSF52540">
    <property type="entry name" value="P-loop containing nucleoside triphosphate hydrolases"/>
    <property type="match status" value="1"/>
</dbReference>
<evidence type="ECO:0000256" key="1">
    <source>
        <dbReference type="ARBA" id="ARBA00022741"/>
    </source>
</evidence>
<dbReference type="InterPro" id="IPR027417">
    <property type="entry name" value="P-loop_NTPase"/>
</dbReference>
<dbReference type="PANTHER" id="PTHR47545:SF1">
    <property type="entry name" value="MULTIFUNCTIONAL CCA PROTEIN"/>
    <property type="match status" value="1"/>
</dbReference>
<dbReference type="InterPro" id="IPR050124">
    <property type="entry name" value="tRNA_CCA-adding_enzyme"/>
</dbReference>
<evidence type="ECO:0008006" key="4">
    <source>
        <dbReference type="Google" id="ProtNLM"/>
    </source>
</evidence>
<dbReference type="AlphaFoldDB" id="A0A317CDM7"/>
<name>A0A317CDM7_9GAMM</name>
<keyword evidence="3" id="KW-1185">Reference proteome</keyword>
<sequence length="426" mass="49241">MKITTWLEHLAVDAMPTIDECVEQLGPHIDYLNRFKDTPQDHKWHAEGDVHIHTGMVLDELYLLLSNQASHIQGWQRQALILGVILHDIAKPIRTREVDIQGKIRIAAPQHEDIGRSYLAFKLHHLELSFEVVWTVLNLVGEHHMPKRLAIKNMSVSDYWRLARQVNTELVYWLEVADMRGRTCPDLAQQLLYLEEFKLFAEDYGVWGKPLDVRSKLAPELNQLSPHIQDYVYAHALYQLENGKITQPEEALGTTYQHREDHPHVVVMCAPSGSGKSTWINQNYPDYELVSLDVLREEFNGDRSIQKNIGQILQAAKELLRVSLRKKQGVVWDATNLRSDFRALIIDLARDYHALVTLVVMLQPEKTIYKNNLARQYSVPDSVLDKQFDDYQLPALNEAHQYWVVGEKGKTLFRNGYYRESGDGFC</sequence>
<organism evidence="2 3">
    <name type="scientific">Leucothrix arctica</name>
    <dbReference type="NCBI Taxonomy" id="1481894"/>
    <lineage>
        <taxon>Bacteria</taxon>
        <taxon>Pseudomonadati</taxon>
        <taxon>Pseudomonadota</taxon>
        <taxon>Gammaproteobacteria</taxon>
        <taxon>Thiotrichales</taxon>
        <taxon>Thiotrichaceae</taxon>
        <taxon>Leucothrix</taxon>
    </lineage>
</organism>
<reference evidence="2 3" key="1">
    <citation type="submission" date="2018-05" db="EMBL/GenBank/DDBJ databases">
        <title>Leucothrix arctica sp. nov., isolated from Arctic seawater.</title>
        <authorList>
            <person name="Choi A."/>
            <person name="Baek K."/>
        </authorList>
    </citation>
    <scope>NUCLEOTIDE SEQUENCE [LARGE SCALE GENOMIC DNA]</scope>
    <source>
        <strain evidence="2 3">IMCC9719</strain>
    </source>
</reference>
<dbReference type="Gene3D" id="3.40.50.300">
    <property type="entry name" value="P-loop containing nucleotide triphosphate hydrolases"/>
    <property type="match status" value="1"/>
</dbReference>
<gene>
    <name evidence="2" type="ORF">DKT75_08260</name>
</gene>
<dbReference type="Pfam" id="PF13671">
    <property type="entry name" value="AAA_33"/>
    <property type="match status" value="1"/>
</dbReference>
<dbReference type="RefSeq" id="WP_109822952.1">
    <property type="nucleotide sequence ID" value="NZ_QGKL01000026.1"/>
</dbReference>
<accession>A0A317CDM7</accession>
<protein>
    <recommendedName>
        <fullName evidence="4">HD domain-containing protein</fullName>
    </recommendedName>
</protein>
<dbReference type="EMBL" id="QGKL01000026">
    <property type="protein sequence ID" value="PWQ96754.1"/>
    <property type="molecule type" value="Genomic_DNA"/>
</dbReference>
<dbReference type="SUPFAM" id="SSF109604">
    <property type="entry name" value="HD-domain/PDEase-like"/>
    <property type="match status" value="1"/>
</dbReference>
<dbReference type="PANTHER" id="PTHR47545">
    <property type="entry name" value="MULTIFUNCTIONAL CCA PROTEIN"/>
    <property type="match status" value="1"/>
</dbReference>
<dbReference type="OrthoDB" id="9805698at2"/>
<comment type="caution">
    <text evidence="2">The sequence shown here is derived from an EMBL/GenBank/DDBJ whole genome shotgun (WGS) entry which is preliminary data.</text>
</comment>
<evidence type="ECO:0000313" key="2">
    <source>
        <dbReference type="EMBL" id="PWQ96754.1"/>
    </source>
</evidence>
<evidence type="ECO:0000313" key="3">
    <source>
        <dbReference type="Proteomes" id="UP000245506"/>
    </source>
</evidence>
<dbReference type="Proteomes" id="UP000245506">
    <property type="component" value="Unassembled WGS sequence"/>
</dbReference>
<keyword evidence="1" id="KW-0547">Nucleotide-binding</keyword>
<proteinExistence type="predicted"/>